<dbReference type="InterPro" id="IPR016169">
    <property type="entry name" value="FAD-bd_PCMH_sub2"/>
</dbReference>
<keyword evidence="8" id="KW-1185">Reference proteome</keyword>
<organism evidence="7 8">
    <name type="scientific">Mya arenaria</name>
    <name type="common">Soft-shell clam</name>
    <dbReference type="NCBI Taxonomy" id="6604"/>
    <lineage>
        <taxon>Eukaryota</taxon>
        <taxon>Metazoa</taxon>
        <taxon>Spiralia</taxon>
        <taxon>Lophotrochozoa</taxon>
        <taxon>Mollusca</taxon>
        <taxon>Bivalvia</taxon>
        <taxon>Autobranchia</taxon>
        <taxon>Heteroconchia</taxon>
        <taxon>Euheterodonta</taxon>
        <taxon>Imparidentia</taxon>
        <taxon>Neoheterodontei</taxon>
        <taxon>Myida</taxon>
        <taxon>Myoidea</taxon>
        <taxon>Myidae</taxon>
        <taxon>Mya</taxon>
    </lineage>
</organism>
<comment type="similarity">
    <text evidence="2">Belongs to the oxygen-dependent FAD-linked oxidoreductase family.</text>
</comment>
<dbReference type="InterPro" id="IPR050416">
    <property type="entry name" value="FAD-linked_Oxidoreductase"/>
</dbReference>
<dbReference type="PROSITE" id="PS51387">
    <property type="entry name" value="FAD_PCMH"/>
    <property type="match status" value="1"/>
</dbReference>
<evidence type="ECO:0000256" key="2">
    <source>
        <dbReference type="ARBA" id="ARBA00005466"/>
    </source>
</evidence>
<dbReference type="InterPro" id="IPR006093">
    <property type="entry name" value="Oxy_OxRdtase_FAD_BS"/>
</dbReference>
<evidence type="ECO:0000256" key="5">
    <source>
        <dbReference type="ARBA" id="ARBA00023002"/>
    </source>
</evidence>
<evidence type="ECO:0000256" key="1">
    <source>
        <dbReference type="ARBA" id="ARBA00001974"/>
    </source>
</evidence>
<evidence type="ECO:0000313" key="8">
    <source>
        <dbReference type="Proteomes" id="UP001164746"/>
    </source>
</evidence>
<evidence type="ECO:0000259" key="6">
    <source>
        <dbReference type="PROSITE" id="PS51387"/>
    </source>
</evidence>
<evidence type="ECO:0000256" key="4">
    <source>
        <dbReference type="ARBA" id="ARBA00022827"/>
    </source>
</evidence>
<dbReference type="PROSITE" id="PS00862">
    <property type="entry name" value="OX2_COVAL_FAD"/>
    <property type="match status" value="1"/>
</dbReference>
<dbReference type="InterPro" id="IPR012951">
    <property type="entry name" value="BBE"/>
</dbReference>
<dbReference type="PANTHER" id="PTHR42973:SF39">
    <property type="entry name" value="FAD-BINDING PCMH-TYPE DOMAIN-CONTAINING PROTEIN"/>
    <property type="match status" value="1"/>
</dbReference>
<evidence type="ECO:0000256" key="3">
    <source>
        <dbReference type="ARBA" id="ARBA00022630"/>
    </source>
</evidence>
<proteinExistence type="inferred from homology"/>
<comment type="cofactor">
    <cofactor evidence="1">
        <name>FAD</name>
        <dbReference type="ChEBI" id="CHEBI:57692"/>
    </cofactor>
</comment>
<keyword evidence="3" id="KW-0285">Flavoprotein</keyword>
<dbReference type="Pfam" id="PF08031">
    <property type="entry name" value="BBE"/>
    <property type="match status" value="1"/>
</dbReference>
<dbReference type="PANTHER" id="PTHR42973">
    <property type="entry name" value="BINDING OXIDOREDUCTASE, PUTATIVE (AFU_ORTHOLOGUE AFUA_1G17690)-RELATED"/>
    <property type="match status" value="1"/>
</dbReference>
<dbReference type="EMBL" id="CP111020">
    <property type="protein sequence ID" value="WAR15388.1"/>
    <property type="molecule type" value="Genomic_DNA"/>
</dbReference>
<reference evidence="7" key="1">
    <citation type="submission" date="2022-11" db="EMBL/GenBank/DDBJ databases">
        <title>Centuries of genome instability and evolution in soft-shell clam transmissible cancer (bioRxiv).</title>
        <authorList>
            <person name="Hart S.F.M."/>
            <person name="Yonemitsu M.A."/>
            <person name="Giersch R.M."/>
            <person name="Beal B.F."/>
            <person name="Arriagada G."/>
            <person name="Davis B.W."/>
            <person name="Ostrander E.A."/>
            <person name="Goff S.P."/>
            <person name="Metzger M.J."/>
        </authorList>
    </citation>
    <scope>NUCLEOTIDE SEQUENCE</scope>
    <source>
        <strain evidence="7">MELC-2E11</strain>
        <tissue evidence="7">Siphon/mantle</tissue>
    </source>
</reference>
<name>A0ABY7EZP5_MYAAR</name>
<dbReference type="InterPro" id="IPR006094">
    <property type="entry name" value="Oxid_FAD_bind_N"/>
</dbReference>
<sequence length="605" mass="66943">MLSAIVPETMFSPIKQQLHKMCNDISPVARKRLSLGVLFVLNMTYHAMAFIKHVVPKADPKPILRSKEIVMFSVIVNARAASSCQGHTNVQDNFCWPGQTCMPTHQDILDFAASLDGDIITPTDERYPNVTIMINTRVTMFPYVVVMAESVDDVIKTVKFANKFNVKLTIRSSGHDYIGRSTGDGTLQLNLEKMKGLEVKLNSTRNADGELKAQSGNAWMRVYTELNKFNRTVIGGSSPTVAIGGFTLGGGHSPIGRKFGLAIDNLLEVEMVTANGSLVYATETETVHVDPDTGARSISQDTDIFWALRGGGGATFGIVTAFTYKIHKDSRMVRLACISAFKDANGNDVGRLFLKTFNDLLSTTLAPEWGGYQILSAKGSPIYHTPSGVFLYLNHFGEWGSPSFHTIDPFLNKYRGQCQLDNRTDFLDYEKDTKDALYTNSYVFSTFMQPGGFTDDFYDFTYDMLLANHSGLPIEMGCTGTLIGGHMNDVQPDTTAMNPSMRTGVMCLTCGGTWDPEKAGLQPEEDLAAQFGDRLLTYGQGTYFNEPSAHLPNWKTDYWGGHYDRLLSIKRQWDPDHVFTCLHCVGSDMNRPFAQTPQQSPALVG</sequence>
<gene>
    <name evidence="7" type="ORF">MAR_005493</name>
</gene>
<keyword evidence="5" id="KW-0560">Oxidoreductase</keyword>
<dbReference type="InterPro" id="IPR016166">
    <property type="entry name" value="FAD-bd_PCMH"/>
</dbReference>
<accession>A0ABY7EZP5</accession>
<keyword evidence="4" id="KW-0274">FAD</keyword>
<evidence type="ECO:0000313" key="7">
    <source>
        <dbReference type="EMBL" id="WAR15388.1"/>
    </source>
</evidence>
<feature type="domain" description="FAD-binding PCMH-type" evidence="6">
    <location>
        <begin position="138"/>
        <end position="329"/>
    </location>
</feature>
<dbReference type="Gene3D" id="3.30.465.10">
    <property type="match status" value="2"/>
</dbReference>
<protein>
    <submittedName>
        <fullName evidence="7">A2478-like protein</fullName>
    </submittedName>
</protein>
<dbReference type="Pfam" id="PF01565">
    <property type="entry name" value="FAD_binding_4"/>
    <property type="match status" value="1"/>
</dbReference>
<dbReference type="InterPro" id="IPR036318">
    <property type="entry name" value="FAD-bd_PCMH-like_sf"/>
</dbReference>
<dbReference type="Proteomes" id="UP001164746">
    <property type="component" value="Chromosome 9"/>
</dbReference>
<dbReference type="SUPFAM" id="SSF56176">
    <property type="entry name" value="FAD-binding/transporter-associated domain-like"/>
    <property type="match status" value="1"/>
</dbReference>